<evidence type="ECO:0000256" key="1">
    <source>
        <dbReference type="ARBA" id="ARBA00001974"/>
    </source>
</evidence>
<dbReference type="Gene3D" id="1.20.58.100">
    <property type="entry name" value="Fumarate reductase/succinate dehydrogenase flavoprotein-like, C-terminal domain"/>
    <property type="match status" value="1"/>
</dbReference>
<dbReference type="Pfam" id="PF00890">
    <property type="entry name" value="FAD_binding_2"/>
    <property type="match status" value="1"/>
</dbReference>
<evidence type="ECO:0000256" key="5">
    <source>
        <dbReference type="ARBA" id="ARBA00022630"/>
    </source>
</evidence>
<dbReference type="Proteomes" id="UP001302274">
    <property type="component" value="Unassembled WGS sequence"/>
</dbReference>
<evidence type="ECO:0000256" key="12">
    <source>
        <dbReference type="SAM" id="Coils"/>
    </source>
</evidence>
<dbReference type="Gene3D" id="3.90.700.10">
    <property type="entry name" value="Succinate dehydrogenase/fumarate reductase flavoprotein, catalytic domain"/>
    <property type="match status" value="1"/>
</dbReference>
<dbReference type="SUPFAM" id="SSF56425">
    <property type="entry name" value="Succinate dehydrogenase/fumarate reductase flavoprotein, catalytic domain"/>
    <property type="match status" value="1"/>
</dbReference>
<comment type="cofactor">
    <cofactor evidence="1 11">
        <name>FAD</name>
        <dbReference type="ChEBI" id="CHEBI:57692"/>
    </cofactor>
</comment>
<dbReference type="GO" id="GO:0008734">
    <property type="term" value="F:L-aspartate oxidase activity"/>
    <property type="evidence" value="ECO:0007669"/>
    <property type="project" value="UniProtKB-EC"/>
</dbReference>
<sequence>MNFEFDVLIIGTGIAGLSAAAGLAERGLKVGIVTREKDPSTTNTVWAQGGIIYAKGSEESLVEDIMKASSGTSSREAAKLVAYESSSILEDLLIHKAHSNFERDESGELLFTKEAAHSMPRILYRGDYTGKDIQITLLNYLRDNFKNVTFFTSHTAIDLLTALHHGVTIQQRYEENKVLGAYVFNQETHSVEKILAKYTILATGGIGALYLHHTNSEGARGDGHAMAKRAGAVLTDLEFIQFHPTSFYGGATHRRFLVSEAVRGEGGLLINSQGVRFMAKYHPDMELAPRDVVARAIAEEIIETRSDCVYLDITHKDPEWIKNRFPTIYKHCLEHGVDMSKERIPVVPAAHYTCGGVKTDLKGQTTLKNLYAVGEVACTGLHGANRLASTSLLEGMTFGHFAALDILKNVDKETIYSSDKIKDWIDGTEEVDNALIHQDWMTLKQTMWNYVGLTRSKDRLSRAEAMFNELSDEINRFYKDAKLVDSLIGLRNAVEVGHQVLLASRRNTQSVGCFYRKS</sequence>
<comment type="pathway">
    <text evidence="2 11">Cofactor biosynthesis; NAD(+) biosynthesis; iminoaspartate from L-aspartate (oxidase route): step 1/1.</text>
</comment>
<dbReference type="PRINTS" id="PR00411">
    <property type="entry name" value="PNDRDTASEI"/>
</dbReference>
<evidence type="ECO:0000256" key="2">
    <source>
        <dbReference type="ARBA" id="ARBA00004950"/>
    </source>
</evidence>
<dbReference type="EC" id="1.4.3.16" evidence="4 10"/>
<dbReference type="SUPFAM" id="SSF46977">
    <property type="entry name" value="Succinate dehydrogenase/fumarate reductase flavoprotein C-terminal domain"/>
    <property type="match status" value="1"/>
</dbReference>
<reference evidence="14 15" key="1">
    <citation type="submission" date="2023-11" db="EMBL/GenBank/DDBJ databases">
        <title>A Novel Polar Bacteriovorax (B. antarcticus) Isolated from the Biocrust in Antarctica.</title>
        <authorList>
            <person name="Mun W."/>
            <person name="Choi S.Y."/>
            <person name="Mitchell R.J."/>
        </authorList>
    </citation>
    <scope>NUCLEOTIDE SEQUENCE [LARGE SCALE GENOMIC DNA]</scope>
    <source>
        <strain evidence="14 15">PP10</strain>
    </source>
</reference>
<dbReference type="InterPro" id="IPR003953">
    <property type="entry name" value="FAD-dep_OxRdtase_2_FAD-bd"/>
</dbReference>
<organism evidence="14 15">
    <name type="scientific">Bacteriovorax antarcticus</name>
    <dbReference type="NCBI Taxonomy" id="3088717"/>
    <lineage>
        <taxon>Bacteria</taxon>
        <taxon>Pseudomonadati</taxon>
        <taxon>Bdellovibrionota</taxon>
        <taxon>Bacteriovoracia</taxon>
        <taxon>Bacteriovoracales</taxon>
        <taxon>Bacteriovoracaceae</taxon>
        <taxon>Bacteriovorax</taxon>
    </lineage>
</organism>
<keyword evidence="15" id="KW-1185">Reference proteome</keyword>
<protein>
    <recommendedName>
        <fullName evidence="4 10">L-aspartate oxidase</fullName>
        <ecNumber evidence="4 10">1.4.3.16</ecNumber>
    </recommendedName>
</protein>
<dbReference type="RefSeq" id="WP_323574546.1">
    <property type="nucleotide sequence ID" value="NZ_JAYGJQ010000001.1"/>
</dbReference>
<dbReference type="PANTHER" id="PTHR42716">
    <property type="entry name" value="L-ASPARTATE OXIDASE"/>
    <property type="match status" value="1"/>
</dbReference>
<dbReference type="EMBL" id="JAYGJQ010000001">
    <property type="protein sequence ID" value="MEA9355057.1"/>
    <property type="molecule type" value="Genomic_DNA"/>
</dbReference>
<dbReference type="InterPro" id="IPR037099">
    <property type="entry name" value="Fum_R/Succ_DH_flav-like_C_sf"/>
</dbReference>
<evidence type="ECO:0000256" key="9">
    <source>
        <dbReference type="ARBA" id="ARBA00048305"/>
    </source>
</evidence>
<keyword evidence="6 11" id="KW-0662">Pyridine nucleotide biosynthesis</keyword>
<dbReference type="Gene3D" id="3.50.50.60">
    <property type="entry name" value="FAD/NAD(P)-binding domain"/>
    <property type="match status" value="1"/>
</dbReference>
<feature type="coiled-coil region" evidence="12">
    <location>
        <begin position="453"/>
        <end position="480"/>
    </location>
</feature>
<comment type="caution">
    <text evidence="14">The sequence shown here is derived from an EMBL/GenBank/DDBJ whole genome shotgun (WGS) entry which is preliminary data.</text>
</comment>
<comment type="catalytic activity">
    <reaction evidence="9">
        <text>L-aspartate + O2 = iminosuccinate + H2O2</text>
        <dbReference type="Rhea" id="RHEA:25876"/>
        <dbReference type="ChEBI" id="CHEBI:15379"/>
        <dbReference type="ChEBI" id="CHEBI:16240"/>
        <dbReference type="ChEBI" id="CHEBI:29991"/>
        <dbReference type="ChEBI" id="CHEBI:77875"/>
        <dbReference type="EC" id="1.4.3.16"/>
    </reaction>
    <physiologicalReaction direction="left-to-right" evidence="9">
        <dbReference type="Rhea" id="RHEA:25877"/>
    </physiologicalReaction>
</comment>
<dbReference type="InterPro" id="IPR027477">
    <property type="entry name" value="Succ_DH/fumarate_Rdtase_cat_sf"/>
</dbReference>
<evidence type="ECO:0000256" key="7">
    <source>
        <dbReference type="ARBA" id="ARBA00022827"/>
    </source>
</evidence>
<name>A0ABU5VPT8_9BACT</name>
<dbReference type="NCBIfam" id="TIGR00551">
    <property type="entry name" value="nadB"/>
    <property type="match status" value="1"/>
</dbReference>
<keyword evidence="7 11" id="KW-0274">FAD</keyword>
<keyword evidence="5 11" id="KW-0285">Flavoprotein</keyword>
<evidence type="ECO:0000313" key="15">
    <source>
        <dbReference type="Proteomes" id="UP001302274"/>
    </source>
</evidence>
<evidence type="ECO:0000313" key="14">
    <source>
        <dbReference type="EMBL" id="MEA9355057.1"/>
    </source>
</evidence>
<evidence type="ECO:0000256" key="10">
    <source>
        <dbReference type="NCBIfam" id="TIGR00551"/>
    </source>
</evidence>
<keyword evidence="12" id="KW-0175">Coiled coil</keyword>
<keyword evidence="8 11" id="KW-0560">Oxidoreductase</keyword>
<comment type="subcellular location">
    <subcellularLocation>
        <location evidence="11">Cytoplasm</location>
    </subcellularLocation>
</comment>
<dbReference type="PRINTS" id="PR00368">
    <property type="entry name" value="FADPNR"/>
</dbReference>
<evidence type="ECO:0000259" key="13">
    <source>
        <dbReference type="Pfam" id="PF00890"/>
    </source>
</evidence>
<dbReference type="SUPFAM" id="SSF51905">
    <property type="entry name" value="FAD/NAD(P)-binding domain"/>
    <property type="match status" value="1"/>
</dbReference>
<dbReference type="InterPro" id="IPR005288">
    <property type="entry name" value="NadB"/>
</dbReference>
<evidence type="ECO:0000256" key="6">
    <source>
        <dbReference type="ARBA" id="ARBA00022642"/>
    </source>
</evidence>
<comment type="function">
    <text evidence="11">Catalyzes the oxidation of L-aspartate to iminoaspartate.</text>
</comment>
<accession>A0ABU5VPT8</accession>
<comment type="similarity">
    <text evidence="3 11">Belongs to the FAD-dependent oxidoreductase 2 family. NadB subfamily.</text>
</comment>
<gene>
    <name evidence="14" type="primary">nadB</name>
    <name evidence="14" type="ORF">SHI21_02535</name>
</gene>
<dbReference type="InterPro" id="IPR036188">
    <property type="entry name" value="FAD/NAD-bd_sf"/>
</dbReference>
<evidence type="ECO:0000256" key="4">
    <source>
        <dbReference type="ARBA" id="ARBA00012173"/>
    </source>
</evidence>
<feature type="domain" description="FAD-dependent oxidoreductase 2 FAD-binding" evidence="13">
    <location>
        <begin position="6"/>
        <end position="392"/>
    </location>
</feature>
<evidence type="ECO:0000256" key="3">
    <source>
        <dbReference type="ARBA" id="ARBA00008562"/>
    </source>
</evidence>
<proteinExistence type="inferred from homology"/>
<evidence type="ECO:0000256" key="8">
    <source>
        <dbReference type="ARBA" id="ARBA00023002"/>
    </source>
</evidence>
<evidence type="ECO:0000256" key="11">
    <source>
        <dbReference type="RuleBase" id="RU362049"/>
    </source>
</evidence>
<dbReference type="PANTHER" id="PTHR42716:SF2">
    <property type="entry name" value="L-ASPARTATE OXIDASE, CHLOROPLASTIC"/>
    <property type="match status" value="1"/>
</dbReference>